<keyword evidence="3" id="KW-0732">Signal</keyword>
<dbReference type="Pfam" id="PF00020">
    <property type="entry name" value="TNFR_c6"/>
    <property type="match status" value="1"/>
</dbReference>
<evidence type="ECO:0000313" key="5">
    <source>
        <dbReference type="EMBL" id="CAH3046111.1"/>
    </source>
</evidence>
<dbReference type="GO" id="GO:0005886">
    <property type="term" value="C:plasma membrane"/>
    <property type="evidence" value="ECO:0007669"/>
    <property type="project" value="TreeGrafter"/>
</dbReference>
<feature type="chain" id="PRO_5043728938" description="TNFR-Cys domain-containing protein" evidence="3">
    <location>
        <begin position="22"/>
        <end position="715"/>
    </location>
</feature>
<dbReference type="InterPro" id="IPR033772">
    <property type="entry name" value="UPA"/>
</dbReference>
<feature type="repeat" description="TNFR-Cys" evidence="1">
    <location>
        <begin position="114"/>
        <end position="157"/>
    </location>
</feature>
<dbReference type="GO" id="GO:0007266">
    <property type="term" value="P:Rho protein signal transduction"/>
    <property type="evidence" value="ECO:0007669"/>
    <property type="project" value="TreeGrafter"/>
</dbReference>
<feature type="region of interest" description="Disordered" evidence="2">
    <location>
        <begin position="380"/>
        <end position="407"/>
    </location>
</feature>
<feature type="disulfide bond" evidence="1">
    <location>
        <begin position="92"/>
        <end position="110"/>
    </location>
</feature>
<dbReference type="Proteomes" id="UP001159428">
    <property type="component" value="Unassembled WGS sequence"/>
</dbReference>
<dbReference type="EMBL" id="CALNXJ010000008">
    <property type="protein sequence ID" value="CAH3046111.1"/>
    <property type="molecule type" value="Genomic_DNA"/>
</dbReference>
<proteinExistence type="predicted"/>
<dbReference type="SMART" id="SM00208">
    <property type="entry name" value="TNFR"/>
    <property type="match status" value="2"/>
</dbReference>
<dbReference type="Pfam" id="PF17217">
    <property type="entry name" value="UPA"/>
    <property type="match status" value="1"/>
</dbReference>
<dbReference type="GO" id="GO:0015026">
    <property type="term" value="F:coreceptor activity"/>
    <property type="evidence" value="ECO:0007669"/>
    <property type="project" value="TreeGrafter"/>
</dbReference>
<feature type="signal peptide" evidence="3">
    <location>
        <begin position="1"/>
        <end position="21"/>
    </location>
</feature>
<accession>A0AAU9W2Y5</accession>
<dbReference type="GO" id="GO:0005035">
    <property type="term" value="F:death receptor activity"/>
    <property type="evidence" value="ECO:0007669"/>
    <property type="project" value="TreeGrafter"/>
</dbReference>
<evidence type="ECO:0000256" key="3">
    <source>
        <dbReference type="SAM" id="SignalP"/>
    </source>
</evidence>
<dbReference type="GO" id="GO:0009986">
    <property type="term" value="C:cell surface"/>
    <property type="evidence" value="ECO:0007669"/>
    <property type="project" value="TreeGrafter"/>
</dbReference>
<evidence type="ECO:0000256" key="1">
    <source>
        <dbReference type="PROSITE-ProRule" id="PRU00206"/>
    </source>
</evidence>
<feature type="domain" description="TNFR-Cys" evidence="4">
    <location>
        <begin position="71"/>
        <end position="110"/>
    </location>
</feature>
<sequence>MWIHLLELYVVISHLVSKLHSLQVCRYNQQAVETPDGSFACVNCLKCPPGSGVTIPCGNKISHGASAKCQTCAPGYYSEFYSSESCKPCSTCGPNEIMVTRCSKTSNTRCKCKPCPEGYYQDQTLSKCLPCSGCCSGDLDMVVPSCLKQGMPRTQACSYRRKKPCLAKCWYDEITVVRNDGEQICLPCPACSEEFGLTKPCGSFVTDGAIPKCERPMVGKTFVNQHGTLESCKICAIGQNIVANCSTKSDTICGGCEPGFYLNDQSNTCEECFWCCNHNDRKSFMDCIKEVMMLKEPFSGLGLHLLFSFIALNGQSGQLQTAKQESSLVEYVKLDAFTAALIGLCVALIVYHISKRQGQTLKGKGQCPFLNNLETGHSLSLEKKDPSESTETTQSTPSGIEKVEWEHPNRYGPGHVVFEKTGVEAVILESIKSNLQQVPSDLVLHATSDKLNLPGLLKDGEFPLSPAFYLVTRNKLTGPLELQIPHGANMVLSSNKWKIILKELKNDVWVVVSYVKGSGIKEFFPKSNHVSFETDHFATFAVIGHCEEQSLPVLKRMKVMAFCSDTRVGEDLVMRLYCFDDCEWSFENLLREEKKKGGQFMSSVESLDFSLSHREDVEIVVKDVDGWKLKNACPMKMSYASVRNSFSTTPRCNLVFSPASSEKKNGFFSTIVLTQASSQTVVYAITAIKKDPIRYENQSMFPNAVNGDFFVLTEG</sequence>
<dbReference type="PANTHER" id="PTHR46605">
    <property type="entry name" value="TUMOR NECROSIS FACTOR RECEPTOR"/>
    <property type="match status" value="1"/>
</dbReference>
<feature type="disulfide bond" evidence="1">
    <location>
        <begin position="89"/>
        <end position="102"/>
    </location>
</feature>
<dbReference type="GO" id="GO:0048406">
    <property type="term" value="F:nerve growth factor binding"/>
    <property type="evidence" value="ECO:0007669"/>
    <property type="project" value="TreeGrafter"/>
</dbReference>
<organism evidence="5 6">
    <name type="scientific">Pocillopora meandrina</name>
    <dbReference type="NCBI Taxonomy" id="46732"/>
    <lineage>
        <taxon>Eukaryota</taxon>
        <taxon>Metazoa</taxon>
        <taxon>Cnidaria</taxon>
        <taxon>Anthozoa</taxon>
        <taxon>Hexacorallia</taxon>
        <taxon>Scleractinia</taxon>
        <taxon>Astrocoeniina</taxon>
        <taxon>Pocilloporidae</taxon>
        <taxon>Pocillopora</taxon>
    </lineage>
</organism>
<feature type="domain" description="TNFR-Cys" evidence="4">
    <location>
        <begin position="114"/>
        <end position="157"/>
    </location>
</feature>
<dbReference type="PANTHER" id="PTHR46605:SF2">
    <property type="entry name" value="TNFR-CYS DOMAIN-CONTAINING PROTEIN"/>
    <property type="match status" value="1"/>
</dbReference>
<evidence type="ECO:0000313" key="6">
    <source>
        <dbReference type="Proteomes" id="UP001159428"/>
    </source>
</evidence>
<comment type="caution">
    <text evidence="1">Lacks conserved residue(s) required for the propagation of feature annotation.</text>
</comment>
<evidence type="ECO:0000256" key="2">
    <source>
        <dbReference type="SAM" id="MobiDB-lite"/>
    </source>
</evidence>
<dbReference type="AlphaFoldDB" id="A0AAU9W2Y5"/>
<dbReference type="PROSITE" id="PS50050">
    <property type="entry name" value="TNFR_NGFR_2"/>
    <property type="match status" value="2"/>
</dbReference>
<dbReference type="Gene3D" id="2.10.50.10">
    <property type="entry name" value="Tumor Necrosis Factor Receptor, subunit A, domain 2"/>
    <property type="match status" value="3"/>
</dbReference>
<feature type="repeat" description="TNFR-Cys" evidence="1">
    <location>
        <begin position="71"/>
        <end position="110"/>
    </location>
</feature>
<reference evidence="5 6" key="1">
    <citation type="submission" date="2022-05" db="EMBL/GenBank/DDBJ databases">
        <authorList>
            <consortium name="Genoscope - CEA"/>
            <person name="William W."/>
        </authorList>
    </citation>
    <scope>NUCLEOTIDE SEQUENCE [LARGE SCALE GENOMIC DNA]</scope>
</reference>
<evidence type="ECO:0000259" key="4">
    <source>
        <dbReference type="PROSITE" id="PS50050"/>
    </source>
</evidence>
<protein>
    <recommendedName>
        <fullName evidence="4">TNFR-Cys domain-containing protein</fullName>
    </recommendedName>
</protein>
<dbReference type="InterPro" id="IPR052302">
    <property type="entry name" value="Neurotrophin_rcpt-DD"/>
</dbReference>
<comment type="caution">
    <text evidence="5">The sequence shown here is derived from an EMBL/GenBank/DDBJ whole genome shotgun (WGS) entry which is preliminary data.</text>
</comment>
<name>A0AAU9W2Y5_9CNID</name>
<dbReference type="InterPro" id="IPR001368">
    <property type="entry name" value="TNFR/NGFR_Cys_rich_reg"/>
</dbReference>
<keyword evidence="1" id="KW-1015">Disulfide bond</keyword>
<keyword evidence="6" id="KW-1185">Reference proteome</keyword>
<gene>
    <name evidence="5" type="ORF">PMEA_00033099</name>
</gene>
<feature type="compositionally biased region" description="Low complexity" evidence="2">
    <location>
        <begin position="389"/>
        <end position="398"/>
    </location>
</feature>